<dbReference type="AlphaFoldDB" id="A0A0F9JP60"/>
<gene>
    <name evidence="1" type="ORF">LCGC14_1733930</name>
</gene>
<reference evidence="1" key="1">
    <citation type="journal article" date="2015" name="Nature">
        <title>Complex archaea that bridge the gap between prokaryotes and eukaryotes.</title>
        <authorList>
            <person name="Spang A."/>
            <person name="Saw J.H."/>
            <person name="Jorgensen S.L."/>
            <person name="Zaremba-Niedzwiedzka K."/>
            <person name="Martijn J."/>
            <person name="Lind A.E."/>
            <person name="van Eijk R."/>
            <person name="Schleper C."/>
            <person name="Guy L."/>
            <person name="Ettema T.J."/>
        </authorList>
    </citation>
    <scope>NUCLEOTIDE SEQUENCE</scope>
</reference>
<accession>A0A0F9JP60</accession>
<protein>
    <submittedName>
        <fullName evidence="1">Uncharacterized protein</fullName>
    </submittedName>
</protein>
<name>A0A0F9JP60_9ZZZZ</name>
<dbReference type="EMBL" id="LAZR01015772">
    <property type="protein sequence ID" value="KKM07436.1"/>
    <property type="molecule type" value="Genomic_DNA"/>
</dbReference>
<evidence type="ECO:0000313" key="1">
    <source>
        <dbReference type="EMBL" id="KKM07436.1"/>
    </source>
</evidence>
<comment type="caution">
    <text evidence="1">The sequence shown here is derived from an EMBL/GenBank/DDBJ whole genome shotgun (WGS) entry which is preliminary data.</text>
</comment>
<proteinExistence type="predicted"/>
<organism evidence="1">
    <name type="scientific">marine sediment metagenome</name>
    <dbReference type="NCBI Taxonomy" id="412755"/>
    <lineage>
        <taxon>unclassified sequences</taxon>
        <taxon>metagenomes</taxon>
        <taxon>ecological metagenomes</taxon>
    </lineage>
</organism>
<sequence length="520" mass="57848">MASGLRCEYCGSTDTQRRGTRNGLLRIHCNGCLKNPTIPVPDVTDADLDFTPTKKKIDKLTRKKYHLITSAQNNTPIDKNVWRTILRMKEEMGASLYVLPTLYKNPTSRLDPQAEDDGVWYPAEVLPYLVEGDIRLHQHLRILGHVRIQATAASPLTGLEGISQSQSGIVGHAQIQMRVIATPQRSLPKTMITTGSVSQKNYSKTKAGIKADFHHSSGVVVVEIQDKGVFHMRSCVADSKGTICDLDKWYSTTGVKPTGRWPALIVGDEHALFADPSIKAATYTDKASMTALGRPKVIVRHDILDSYAVSHWHKHNVLTRYVKSQKGFDSLTQEMALTYKHVDETTPPNTQNFIVASNHDDHVWRWMNEVEWRNDLANAQVYHELWAEILAQAEWDPSYGAKDPESPFALWASKRMTSNTRFLKRDDVEIILGIIVSLHGDKGPNGARGSIVNLSKMGVKAVIGHTHTPGIEKGCYQVGVSTGTLSYARGSPSSWLPCNCVIQPNGKRQLVPIINGRYRA</sequence>